<dbReference type="OrthoDB" id="1014447at2"/>
<evidence type="ECO:0000259" key="1">
    <source>
        <dbReference type="Pfam" id="PF16377"/>
    </source>
</evidence>
<gene>
    <name evidence="2" type="ORF">HMPREF3185_01569</name>
</gene>
<keyword evidence="3" id="KW-1185">Reference proteome</keyword>
<evidence type="ECO:0000313" key="2">
    <source>
        <dbReference type="EMBL" id="KXB74920.1"/>
    </source>
</evidence>
<dbReference type="STRING" id="322095.HMPREF3185_01569"/>
<dbReference type="InterPro" id="IPR025396">
    <property type="entry name" value="DUF4302"/>
</dbReference>
<dbReference type="InterPro" id="IPR032271">
    <property type="entry name" value="DUF4987"/>
</dbReference>
<reference evidence="3" key="1">
    <citation type="submission" date="2016-01" db="EMBL/GenBank/DDBJ databases">
        <authorList>
            <person name="Mitreva M."/>
            <person name="Pepin K.H."/>
            <person name="Mihindukulasuriya K.A."/>
            <person name="Fulton R."/>
            <person name="Fronick C."/>
            <person name="O'Laughlin M."/>
            <person name="Miner T."/>
            <person name="Herter B."/>
            <person name="Rosa B.A."/>
            <person name="Cordes M."/>
            <person name="Tomlinson C."/>
            <person name="Wollam A."/>
            <person name="Palsikar V.B."/>
            <person name="Mardis E.R."/>
            <person name="Wilson R.K."/>
        </authorList>
    </citation>
    <scope>NUCLEOTIDE SEQUENCE [LARGE SCALE GENOMIC DNA]</scope>
    <source>
        <strain evidence="3">KA00683</strain>
    </source>
</reference>
<evidence type="ECO:0000313" key="3">
    <source>
        <dbReference type="Proteomes" id="UP000070224"/>
    </source>
</evidence>
<dbReference type="Pfam" id="PF16377">
    <property type="entry name" value="DUF4987"/>
    <property type="match status" value="1"/>
</dbReference>
<proteinExistence type="predicted"/>
<dbReference type="Proteomes" id="UP000070224">
    <property type="component" value="Unassembled WGS sequence"/>
</dbReference>
<organism evidence="2 3">
    <name type="scientific">Porphyromonas somerae</name>
    <dbReference type="NCBI Taxonomy" id="322095"/>
    <lineage>
        <taxon>Bacteria</taxon>
        <taxon>Pseudomonadati</taxon>
        <taxon>Bacteroidota</taxon>
        <taxon>Bacteroidia</taxon>
        <taxon>Bacteroidales</taxon>
        <taxon>Porphyromonadaceae</taxon>
        <taxon>Porphyromonas</taxon>
    </lineage>
</organism>
<name>A0A134B4Q9_9PORP</name>
<sequence>MNKNIAIGRAVLHGARLGLVAAAGLVLGVLPSCRQEPDAIFDKSSSERVDALTTELQQILTASSTGWVLEYYPHSQLLYGGYPVTMTFGAKNEVLMASDAPVKGHSTAEVKSNYHLKSDKMVSLSFDTYSSPLHLFSDPDKSYGAGEGKSFEGDYEFTFVRSVSPDTLYLKGRKTGVVMRMFRPQVAAKEYLAKVLDLKSRAYTSESMYQQHLYGLTGKLGGKAVVAYLNNEGYNILTIEDAETGKKTEVPYVYTPDGLQFHKEYNGVSTLLWKDADKSYNTPAGEKLTARTDPDYAGFAHYLGEYDLMCTGWTTPRTVTFSQAARNQYRITGMAPNLTIYATYDAAKDRFEIKTQKLENTGGAFLAVWAAPNGTNLSWGTGFGMYSKLDETYTTGKRYKLVDNGVWGTFTAGSYILWKPGGGEYKSFGDSRFTSPVFTKK</sequence>
<dbReference type="Pfam" id="PF14135">
    <property type="entry name" value="DUF4302"/>
    <property type="match status" value="1"/>
</dbReference>
<dbReference type="RefSeq" id="WP_060935728.1">
    <property type="nucleotide sequence ID" value="NZ_KQ960457.1"/>
</dbReference>
<dbReference type="AlphaFoldDB" id="A0A134B4Q9"/>
<protein>
    <recommendedName>
        <fullName evidence="1">DUF4987 domain-containing protein</fullName>
    </recommendedName>
</protein>
<accession>A0A134B4Q9</accession>
<dbReference type="EMBL" id="LSDK01000107">
    <property type="protein sequence ID" value="KXB74920.1"/>
    <property type="molecule type" value="Genomic_DNA"/>
</dbReference>
<dbReference type="PATRIC" id="fig|322095.3.peg.1545"/>
<feature type="domain" description="DUF4987" evidence="1">
    <location>
        <begin position="288"/>
        <end position="418"/>
    </location>
</feature>
<comment type="caution">
    <text evidence="2">The sequence shown here is derived from an EMBL/GenBank/DDBJ whole genome shotgun (WGS) entry which is preliminary data.</text>
</comment>